<sequence>MIYLFDDKESRQQSYGWTNNKFELWSDVIVRIKDYSDYLSLEKQNIFSERNIIIYHESFSTCIPYEERRSYQAFHNALIDGSELPGINIVIFSGSIASRAINKNVAHVPVTDMYANLECFLEHFREQEIDFKYLLWGEEYKIEQTLLDLIENISNEIYDGEIQSDWSNVFFASAQKYGIDAPSNDCIQEKLWLSKVSDTDLDNYIREWFNESEYDALYIPLCFGKVLSDYNGLRLALHIRCTKSVNQNKPIYIYGPVPTSFLVRSKYFDILRTRGVKLIHMHPKKIIDSLGSLQPLTENEIKFEMEQIHLPVPQNYEDSHSVANEWAIYRWAVATNSEDSAIDKIANTIKSNLYFKHLTSIYPPSEIDGMKENRLKFKDQLSGINSSLFGQNDINILYVDDEADKGWYEIMANIIHDVNKIDSFYYLGEDLKALGQQEIIDQVVNRVKEDSVNIVLLDFRLHKNDNDFQNIKDITSVQILKKIKEFNPGIQIIIFSATNKVWNLLALQEYGADGFIIKERPENSKDPSFTIHTIENFINAMSLCISNRYKKSLCQIVSDLNSNLEKGAKAHRIDKDYQKSVKLFYRMAYSSLPQNIDNQCFDHSFMNFFRIIEATANELIDVDNPEAKEENGMMRYSFKFRGTDEYLKDYNEEKFYETVKILSMTNKRLNFKQKFYNLFARLGIYSTATFNMVEKRNALTHPNSKVNYKVEPITLEDVLLAANISFQCIRKMIENKDGKE</sequence>
<dbReference type="RefSeq" id="WP_032953647.1">
    <property type="nucleotide sequence ID" value="NZ_JNHM01000164.1"/>
</dbReference>
<dbReference type="EMBL" id="JNHM01000164">
    <property type="protein sequence ID" value="KDS44378.1"/>
    <property type="molecule type" value="Genomic_DNA"/>
</dbReference>
<evidence type="ECO:0000259" key="1">
    <source>
        <dbReference type="Pfam" id="PF22563"/>
    </source>
</evidence>
<dbReference type="PATRIC" id="fig|1339352.3.peg.4054"/>
<protein>
    <submittedName>
        <fullName evidence="2">Response regulator</fullName>
    </submittedName>
</protein>
<dbReference type="SUPFAM" id="SSF52172">
    <property type="entry name" value="CheY-like"/>
    <property type="match status" value="1"/>
</dbReference>
<reference evidence="2 3" key="1">
    <citation type="submission" date="2014-04" db="EMBL/GenBank/DDBJ databases">
        <authorList>
            <person name="Sears C."/>
            <person name="Carroll K."/>
            <person name="Sack B.R."/>
            <person name="Qadri F."/>
            <person name="Myers L.L."/>
            <person name="Chung G.-T."/>
            <person name="Escheverria P."/>
            <person name="Fraser C.M."/>
            <person name="Sadzewicz L."/>
            <person name="Shefchek K.A."/>
            <person name="Tallon L."/>
            <person name="Das S.P."/>
            <person name="Daugherty S."/>
            <person name="Mongodin E.F."/>
        </authorList>
    </citation>
    <scope>NUCLEOTIDE SEQUENCE [LARGE SCALE GENOMIC DNA]</scope>
    <source>
        <strain evidence="2 3">3975 RP4</strain>
    </source>
</reference>
<dbReference type="AlphaFoldDB" id="A0A069SB30"/>
<dbReference type="Pfam" id="PF22563">
    <property type="entry name" value="iREC"/>
    <property type="match status" value="1"/>
</dbReference>
<feature type="domain" description="Inactive Receiver" evidence="1">
    <location>
        <begin position="193"/>
        <end position="279"/>
    </location>
</feature>
<dbReference type="Gene3D" id="3.40.50.2300">
    <property type="match status" value="1"/>
</dbReference>
<name>A0A069SB30_PHOVU</name>
<organism evidence="2 3">
    <name type="scientific">Phocaeicola vulgatus str. 3975 RP4</name>
    <dbReference type="NCBI Taxonomy" id="1339352"/>
    <lineage>
        <taxon>Bacteria</taxon>
        <taxon>Pseudomonadati</taxon>
        <taxon>Bacteroidota</taxon>
        <taxon>Bacteroidia</taxon>
        <taxon>Bacteroidales</taxon>
        <taxon>Bacteroidaceae</taxon>
        <taxon>Phocaeicola</taxon>
    </lineage>
</organism>
<dbReference type="Proteomes" id="UP000027661">
    <property type="component" value="Unassembled WGS sequence"/>
</dbReference>
<dbReference type="InterPro" id="IPR054592">
    <property type="entry name" value="iREC"/>
</dbReference>
<gene>
    <name evidence="2" type="ORF">M099_4326</name>
</gene>
<comment type="caution">
    <text evidence="2">The sequence shown here is derived from an EMBL/GenBank/DDBJ whole genome shotgun (WGS) entry which is preliminary data.</text>
</comment>
<accession>A0A069SB30</accession>
<evidence type="ECO:0000313" key="2">
    <source>
        <dbReference type="EMBL" id="KDS44378.1"/>
    </source>
</evidence>
<proteinExistence type="predicted"/>
<dbReference type="InterPro" id="IPR011006">
    <property type="entry name" value="CheY-like_superfamily"/>
</dbReference>
<evidence type="ECO:0000313" key="3">
    <source>
        <dbReference type="Proteomes" id="UP000027661"/>
    </source>
</evidence>